<keyword evidence="3" id="KW-1185">Reference proteome</keyword>
<feature type="transmembrane region" description="Helical" evidence="1">
    <location>
        <begin position="145"/>
        <end position="170"/>
    </location>
</feature>
<feature type="transmembrane region" description="Helical" evidence="1">
    <location>
        <begin position="21"/>
        <end position="41"/>
    </location>
</feature>
<dbReference type="RefSeq" id="WP_204700584.1">
    <property type="nucleotide sequence ID" value="NZ_JAFBDQ010000003.1"/>
</dbReference>
<evidence type="ECO:0000313" key="2">
    <source>
        <dbReference type="EMBL" id="MBM7555865.1"/>
    </source>
</evidence>
<keyword evidence="1" id="KW-0472">Membrane</keyword>
<protein>
    <recommendedName>
        <fullName evidence="4">DUF4153 domain-containing protein</fullName>
    </recommendedName>
</protein>
<feature type="transmembrane region" description="Helical" evidence="1">
    <location>
        <begin position="345"/>
        <end position="366"/>
    </location>
</feature>
<feature type="transmembrane region" description="Helical" evidence="1">
    <location>
        <begin position="222"/>
        <end position="243"/>
    </location>
</feature>
<gene>
    <name evidence="2" type="ORF">JOC47_000699</name>
</gene>
<keyword evidence="1" id="KW-1133">Transmembrane helix</keyword>
<dbReference type="Proteomes" id="UP000774000">
    <property type="component" value="Unassembled WGS sequence"/>
</dbReference>
<name>A0A938XR36_9FIRM</name>
<evidence type="ECO:0000313" key="3">
    <source>
        <dbReference type="Proteomes" id="UP000774000"/>
    </source>
</evidence>
<feature type="transmembrane region" description="Helical" evidence="1">
    <location>
        <begin position="182"/>
        <end position="201"/>
    </location>
</feature>
<keyword evidence="1" id="KW-0812">Transmembrane</keyword>
<feature type="transmembrane region" description="Helical" evidence="1">
    <location>
        <begin position="86"/>
        <end position="103"/>
    </location>
</feature>
<sequence>MKLLMHLKKLLKNLYFSLKRFPYTIAFSTATTIILIILINYKSSFNANTVDTLIKTAMTLALGFPLSLSLSLLFERINDFKKITKIIILLGAGLLLSLYYFYLLNELNLLTSIRYIAVNITLYLTALMIHYLYQRENFELYIVHIASRAFVTAIYSVVLYLGSAATIFTLNKLLGLTVSPQIYNSTWFAVIGIFAPIFLLAGLPTYQQKLYTEDYPSFLKVLLLYIVMPLISIYTIILYSYFIKLLLIWQWPQGLVSHLVIWYSAISLAVIFAIAPLSKNNKWVKYFSFCFPKVILPLLIMMFFAIGIRISEYGVTENRYFVVLLGCWLLGIMMYYNLIDRKRNIMLPLSLALIIFLSVFGPWSSFAISINSQNKRFEELLYRNDMIKKEKVVKNKGSINQNDKKEINAIITYFKNNHSLEQLNYLPADFTIKNMDKFFGFSYQPHYRYNRDKYISLYIDRYPIRISGYDYYFEIPNYYPKKNEENLKTNHPLTLIYNRDDFVLKINYNNKTLYQKSLSEDITDIYRKIKDKPKTKLAPNDYAFIDENKEVQIKIIVKRLSGRIDNINKNDVTINSVQLIVCINLKD</sequence>
<feature type="transmembrane region" description="Helical" evidence="1">
    <location>
        <begin position="286"/>
        <end position="308"/>
    </location>
</feature>
<dbReference type="EMBL" id="JAFBDQ010000003">
    <property type="protein sequence ID" value="MBM7555865.1"/>
    <property type="molecule type" value="Genomic_DNA"/>
</dbReference>
<comment type="caution">
    <text evidence="2">The sequence shown here is derived from an EMBL/GenBank/DDBJ whole genome shotgun (WGS) entry which is preliminary data.</text>
</comment>
<feature type="transmembrane region" description="Helical" evidence="1">
    <location>
        <begin position="255"/>
        <end position="274"/>
    </location>
</feature>
<feature type="transmembrane region" description="Helical" evidence="1">
    <location>
        <begin position="53"/>
        <end position="74"/>
    </location>
</feature>
<proteinExistence type="predicted"/>
<evidence type="ECO:0008006" key="4">
    <source>
        <dbReference type="Google" id="ProtNLM"/>
    </source>
</evidence>
<dbReference type="AlphaFoldDB" id="A0A938XR36"/>
<organism evidence="2 3">
    <name type="scientific">Halanaerobacter jeridensis</name>
    <dbReference type="NCBI Taxonomy" id="706427"/>
    <lineage>
        <taxon>Bacteria</taxon>
        <taxon>Bacillati</taxon>
        <taxon>Bacillota</taxon>
        <taxon>Clostridia</taxon>
        <taxon>Halanaerobiales</taxon>
        <taxon>Halobacteroidaceae</taxon>
        <taxon>Halanaerobacter</taxon>
    </lineage>
</organism>
<dbReference type="Pfam" id="PF13687">
    <property type="entry name" value="DUF4153"/>
    <property type="match status" value="1"/>
</dbReference>
<dbReference type="InterPro" id="IPR025291">
    <property type="entry name" value="DUF4153"/>
</dbReference>
<evidence type="ECO:0000256" key="1">
    <source>
        <dbReference type="SAM" id="Phobius"/>
    </source>
</evidence>
<reference evidence="2" key="1">
    <citation type="submission" date="2021-01" db="EMBL/GenBank/DDBJ databases">
        <title>Genomic Encyclopedia of Type Strains, Phase IV (KMG-IV): sequencing the most valuable type-strain genomes for metagenomic binning, comparative biology and taxonomic classification.</title>
        <authorList>
            <person name="Goeker M."/>
        </authorList>
    </citation>
    <scope>NUCLEOTIDE SEQUENCE</scope>
    <source>
        <strain evidence="2">DSM 23230</strain>
    </source>
</reference>
<feature type="transmembrane region" description="Helical" evidence="1">
    <location>
        <begin position="320"/>
        <end position="338"/>
    </location>
</feature>
<accession>A0A938XR36</accession>
<feature type="transmembrane region" description="Helical" evidence="1">
    <location>
        <begin position="115"/>
        <end position="133"/>
    </location>
</feature>